<keyword evidence="2" id="KW-1185">Reference proteome</keyword>
<evidence type="ECO:0000313" key="1">
    <source>
        <dbReference type="EMBL" id="QTH70439.1"/>
    </source>
</evidence>
<sequence length="65" mass="7479">MFLKALKATAIFALEVMLDDGGDKKSDQDKFIDEHNDGMGNVNFYGDEYTEQEAREADDRGEFYY</sequence>
<dbReference type="EMBL" id="CP072133">
    <property type="protein sequence ID" value="QTH70439.1"/>
    <property type="molecule type" value="Genomic_DNA"/>
</dbReference>
<protein>
    <submittedName>
        <fullName evidence="1">Uncharacterized protein</fullName>
    </submittedName>
</protein>
<accession>A0A975DF55</accession>
<dbReference type="Proteomes" id="UP000664904">
    <property type="component" value="Chromosome"/>
</dbReference>
<dbReference type="KEGG" id="pxi:J5O05_10565"/>
<proteinExistence type="predicted"/>
<organism evidence="1 2">
    <name type="scientific">Pseudoalteromonas xiamenensis</name>
    <dbReference type="NCBI Taxonomy" id="882626"/>
    <lineage>
        <taxon>Bacteria</taxon>
        <taxon>Pseudomonadati</taxon>
        <taxon>Pseudomonadota</taxon>
        <taxon>Gammaproteobacteria</taxon>
        <taxon>Alteromonadales</taxon>
        <taxon>Pseudoalteromonadaceae</taxon>
        <taxon>Pseudoalteromonas</taxon>
    </lineage>
</organism>
<gene>
    <name evidence="1" type="ORF">J5O05_10565</name>
</gene>
<dbReference type="RefSeq" id="WP_208842034.1">
    <property type="nucleotide sequence ID" value="NZ_CP072133.1"/>
</dbReference>
<dbReference type="AlphaFoldDB" id="A0A975DF55"/>
<name>A0A975DF55_9GAMM</name>
<evidence type="ECO:0000313" key="2">
    <source>
        <dbReference type="Proteomes" id="UP000664904"/>
    </source>
</evidence>
<reference evidence="1" key="1">
    <citation type="submission" date="2021-03" db="EMBL/GenBank/DDBJ databases">
        <title>Complete Genome of Pseudoalteromonas xiamenensis STKMTI.2, a new potential marine bacterium producing anti-Vibrio compounds.</title>
        <authorList>
            <person name="Handayani D.P."/>
            <person name="Isnansetyo A."/>
            <person name="Istiqomah I."/>
            <person name="Jumina J."/>
        </authorList>
    </citation>
    <scope>NUCLEOTIDE SEQUENCE</scope>
    <source>
        <strain evidence="1">STKMTI.2</strain>
    </source>
</reference>